<dbReference type="PROSITE" id="PS51762">
    <property type="entry name" value="GH16_2"/>
    <property type="match status" value="1"/>
</dbReference>
<dbReference type="InterPro" id="IPR000757">
    <property type="entry name" value="Beta-glucanase-like"/>
</dbReference>
<dbReference type="PANTHER" id="PTHR10963:SF55">
    <property type="entry name" value="GLYCOSIDE HYDROLASE FAMILY 16 PROTEIN"/>
    <property type="match status" value="1"/>
</dbReference>
<dbReference type="CDD" id="cd08023">
    <property type="entry name" value="GH16_laminarinase_like"/>
    <property type="match status" value="1"/>
</dbReference>
<dbReference type="AlphaFoldDB" id="A0A1G7MJI7"/>
<comment type="similarity">
    <text evidence="1">Belongs to the glycosyl hydrolase 16 family.</text>
</comment>
<organism evidence="2 3">
    <name type="scientific">Sphingomonas carotinifaciens</name>
    <dbReference type="NCBI Taxonomy" id="1166323"/>
    <lineage>
        <taxon>Bacteria</taxon>
        <taxon>Pseudomonadati</taxon>
        <taxon>Pseudomonadota</taxon>
        <taxon>Alphaproteobacteria</taxon>
        <taxon>Sphingomonadales</taxon>
        <taxon>Sphingomonadaceae</taxon>
        <taxon>Sphingomonas</taxon>
    </lineage>
</organism>
<dbReference type="Gene3D" id="2.60.120.200">
    <property type="match status" value="1"/>
</dbReference>
<keyword evidence="2" id="KW-0378">Hydrolase</keyword>
<proteinExistence type="inferred from homology"/>
<sequence>MTGSMIRAAIMAGAMTIAGAGWGQTPSADVPPGYTLRWADEFTGEGLPDPARWRFDTHANRTGWYNNELQYYVADRLENARVTNGRLVITARAETLAAPDHGGQRYTSARLITQGRAAWRYGFFEIRAKLPCGAGSWPAIWMLGEQGEWPDGGEIDIMEHVGNDRHVVHSTVHNRATAGTSGDGASITLPNACDAFHRYQLHWTRDALDFAVDGRPVHRYARAGKGTAGWPYDAPQYLLLNLAIGGDMGGRVDDAIFPARFEIDYVRVYQKGAATGPEAATTPSAPPHAP</sequence>
<dbReference type="InterPro" id="IPR013320">
    <property type="entry name" value="ConA-like_dom_sf"/>
</dbReference>
<dbReference type="GO" id="GO:0004553">
    <property type="term" value="F:hydrolase activity, hydrolyzing O-glycosyl compounds"/>
    <property type="evidence" value="ECO:0007669"/>
    <property type="project" value="InterPro"/>
</dbReference>
<dbReference type="InterPro" id="IPR050546">
    <property type="entry name" value="Glycosyl_Hydrlase_16"/>
</dbReference>
<dbReference type="RefSeq" id="WP_218570829.1">
    <property type="nucleotide sequence ID" value="NZ_FNBI01000004.1"/>
</dbReference>
<reference evidence="2 3" key="1">
    <citation type="submission" date="2016-10" db="EMBL/GenBank/DDBJ databases">
        <authorList>
            <person name="Varghese N."/>
            <person name="Submissions S."/>
        </authorList>
    </citation>
    <scope>NUCLEOTIDE SEQUENCE [LARGE SCALE GENOMIC DNA]</scope>
    <source>
        <strain evidence="2 3">S7-754</strain>
    </source>
</reference>
<dbReference type="SUPFAM" id="SSF49899">
    <property type="entry name" value="Concanavalin A-like lectins/glucanases"/>
    <property type="match status" value="1"/>
</dbReference>
<name>A0A1G7MJI7_9SPHN</name>
<keyword evidence="3" id="KW-1185">Reference proteome</keyword>
<evidence type="ECO:0000313" key="3">
    <source>
        <dbReference type="Proteomes" id="UP000323502"/>
    </source>
</evidence>
<dbReference type="EMBL" id="FNBI01000004">
    <property type="protein sequence ID" value="SDF61834.1"/>
    <property type="molecule type" value="Genomic_DNA"/>
</dbReference>
<evidence type="ECO:0000313" key="2">
    <source>
        <dbReference type="EMBL" id="SDF61834.1"/>
    </source>
</evidence>
<dbReference type="GO" id="GO:0005975">
    <property type="term" value="P:carbohydrate metabolic process"/>
    <property type="evidence" value="ECO:0007669"/>
    <property type="project" value="InterPro"/>
</dbReference>
<evidence type="ECO:0000256" key="1">
    <source>
        <dbReference type="ARBA" id="ARBA00006865"/>
    </source>
</evidence>
<gene>
    <name evidence="2" type="ORF">SAMN05216557_104228</name>
</gene>
<dbReference type="Proteomes" id="UP000323502">
    <property type="component" value="Unassembled WGS sequence"/>
</dbReference>
<accession>A0A1G7MJI7</accession>
<dbReference type="PANTHER" id="PTHR10963">
    <property type="entry name" value="GLYCOSYL HYDROLASE-RELATED"/>
    <property type="match status" value="1"/>
</dbReference>
<dbReference type="Pfam" id="PF00722">
    <property type="entry name" value="Glyco_hydro_16"/>
    <property type="match status" value="1"/>
</dbReference>
<protein>
    <submittedName>
        <fullName evidence="2">Glycosyl hydrolases family 16</fullName>
    </submittedName>
</protein>